<evidence type="ECO:0000313" key="2">
    <source>
        <dbReference type="Proteomes" id="UP000507245"/>
    </source>
</evidence>
<proteinExistence type="predicted"/>
<keyword evidence="2" id="KW-1185">Reference proteome</keyword>
<dbReference type="AlphaFoldDB" id="A0A6J5XT58"/>
<dbReference type="Proteomes" id="UP000507245">
    <property type="component" value="Unassembled WGS sequence"/>
</dbReference>
<organism evidence="1 2">
    <name type="scientific">Prunus armeniaca</name>
    <name type="common">Apricot</name>
    <name type="synonym">Armeniaca vulgaris</name>
    <dbReference type="NCBI Taxonomy" id="36596"/>
    <lineage>
        <taxon>Eukaryota</taxon>
        <taxon>Viridiplantae</taxon>
        <taxon>Streptophyta</taxon>
        <taxon>Embryophyta</taxon>
        <taxon>Tracheophyta</taxon>
        <taxon>Spermatophyta</taxon>
        <taxon>Magnoliopsida</taxon>
        <taxon>eudicotyledons</taxon>
        <taxon>Gunneridae</taxon>
        <taxon>Pentapetalae</taxon>
        <taxon>rosids</taxon>
        <taxon>fabids</taxon>
        <taxon>Rosales</taxon>
        <taxon>Rosaceae</taxon>
        <taxon>Amygdaloideae</taxon>
        <taxon>Amygdaleae</taxon>
        <taxon>Prunus</taxon>
    </lineage>
</organism>
<dbReference type="EMBL" id="CAEKKB010000006">
    <property type="protein sequence ID" value="CAB4314368.1"/>
    <property type="molecule type" value="Genomic_DNA"/>
</dbReference>
<evidence type="ECO:0000313" key="1">
    <source>
        <dbReference type="EMBL" id="CAB4314368.1"/>
    </source>
</evidence>
<reference evidence="2" key="1">
    <citation type="journal article" date="2020" name="Genome Biol.">
        <title>Gamete binning: chromosome-level and haplotype-resolved genome assembly enabled by high-throughput single-cell sequencing of gamete genomes.</title>
        <authorList>
            <person name="Campoy J.A."/>
            <person name="Sun H."/>
            <person name="Goel M."/>
            <person name="Jiao W.-B."/>
            <person name="Folz-Donahue K."/>
            <person name="Wang N."/>
            <person name="Rubio M."/>
            <person name="Liu C."/>
            <person name="Kukat C."/>
            <person name="Ruiz D."/>
            <person name="Huettel B."/>
            <person name="Schneeberger K."/>
        </authorList>
    </citation>
    <scope>NUCLEOTIDE SEQUENCE [LARGE SCALE GENOMIC DNA]</scope>
    <source>
        <strain evidence="2">cv. Rojo Pasion</strain>
    </source>
</reference>
<gene>
    <name evidence="1" type="ORF">ORAREDHAP_LOCUS38768</name>
</gene>
<name>A0A6J5XT58_PRUAR</name>
<protein>
    <submittedName>
        <fullName evidence="1">Uncharacterized protein</fullName>
    </submittedName>
</protein>
<accession>A0A6J5XT58</accession>
<sequence length="62" mass="6754">MFKALNHKVTARIQEGDVDEVGTETTIVGITAVTTKVWDGSLVVTTLAEMEDDQIKTLSCDQ</sequence>